<reference evidence="1 2" key="1">
    <citation type="journal article" date="2020" name="Nat. Food">
        <title>A phased Vanilla planifolia genome enables genetic improvement of flavour and production.</title>
        <authorList>
            <person name="Hasing T."/>
            <person name="Tang H."/>
            <person name="Brym M."/>
            <person name="Khazi F."/>
            <person name="Huang T."/>
            <person name="Chambers A.H."/>
        </authorList>
    </citation>
    <scope>NUCLEOTIDE SEQUENCE [LARGE SCALE GENOMIC DNA]</scope>
    <source>
        <tissue evidence="1">Leaf</tissue>
    </source>
</reference>
<comment type="caution">
    <text evidence="1">The sequence shown here is derived from an EMBL/GenBank/DDBJ whole genome shotgun (WGS) entry which is preliminary data.</text>
</comment>
<protein>
    <submittedName>
        <fullName evidence="1">Uncharacterized protein</fullName>
    </submittedName>
</protein>
<accession>A0A835P9G5</accession>
<dbReference type="EMBL" id="JADCNM010000378">
    <property type="protein sequence ID" value="KAG0447976.1"/>
    <property type="molecule type" value="Genomic_DNA"/>
</dbReference>
<sequence length="135" mass="14558">MDADPGFAGGDRADHIDLSRLRQGMPCQPDSSASSVTMAFASARRHSTFARIFVGGTREGRAPGPGLSFSWLHAIRVPAAGVYPLTGFNPPPSTYLPPGVYPSPQAHPPHYANKPLPLKQRSGPSFAKRWLIAFY</sequence>
<dbReference type="Proteomes" id="UP000639772">
    <property type="component" value="Unassembled WGS sequence"/>
</dbReference>
<evidence type="ECO:0000313" key="1">
    <source>
        <dbReference type="EMBL" id="KAG0447976.1"/>
    </source>
</evidence>
<proteinExistence type="predicted"/>
<evidence type="ECO:0000313" key="2">
    <source>
        <dbReference type="Proteomes" id="UP000639772"/>
    </source>
</evidence>
<organism evidence="1 2">
    <name type="scientific">Vanilla planifolia</name>
    <name type="common">Vanilla</name>
    <dbReference type="NCBI Taxonomy" id="51239"/>
    <lineage>
        <taxon>Eukaryota</taxon>
        <taxon>Viridiplantae</taxon>
        <taxon>Streptophyta</taxon>
        <taxon>Embryophyta</taxon>
        <taxon>Tracheophyta</taxon>
        <taxon>Spermatophyta</taxon>
        <taxon>Magnoliopsida</taxon>
        <taxon>Liliopsida</taxon>
        <taxon>Asparagales</taxon>
        <taxon>Orchidaceae</taxon>
        <taxon>Vanilloideae</taxon>
        <taxon>Vanilleae</taxon>
        <taxon>Vanilla</taxon>
    </lineage>
</organism>
<name>A0A835P9G5_VANPL</name>
<dbReference type="AlphaFoldDB" id="A0A835P9G5"/>
<gene>
    <name evidence="1" type="ORF">HPP92_028058</name>
</gene>